<keyword evidence="6" id="KW-1185">Reference proteome</keyword>
<dbReference type="PRINTS" id="PR00037">
    <property type="entry name" value="HTHLACR"/>
</dbReference>
<dbReference type="InterPro" id="IPR014036">
    <property type="entry name" value="DeoR-like_C"/>
</dbReference>
<dbReference type="EMBL" id="WJNH01000020">
    <property type="protein sequence ID" value="MRG88329.1"/>
    <property type="molecule type" value="Genomic_DNA"/>
</dbReference>
<evidence type="ECO:0000256" key="3">
    <source>
        <dbReference type="ARBA" id="ARBA00023163"/>
    </source>
</evidence>
<dbReference type="PROSITE" id="PS51000">
    <property type="entry name" value="HTH_DEOR_2"/>
    <property type="match status" value="1"/>
</dbReference>
<organism evidence="5 6">
    <name type="scientific">Salinibacillus xinjiangensis</name>
    <dbReference type="NCBI Taxonomy" id="1229268"/>
    <lineage>
        <taxon>Bacteria</taxon>
        <taxon>Bacillati</taxon>
        <taxon>Bacillota</taxon>
        <taxon>Bacilli</taxon>
        <taxon>Bacillales</taxon>
        <taxon>Bacillaceae</taxon>
        <taxon>Salinibacillus</taxon>
    </lineage>
</organism>
<protein>
    <submittedName>
        <fullName evidence="5">DeoR family transcriptional regulator</fullName>
    </submittedName>
</protein>
<dbReference type="Gene3D" id="3.40.50.1360">
    <property type="match status" value="1"/>
</dbReference>
<evidence type="ECO:0000313" key="5">
    <source>
        <dbReference type="EMBL" id="MRG88329.1"/>
    </source>
</evidence>
<dbReference type="Gene3D" id="1.10.10.10">
    <property type="entry name" value="Winged helix-like DNA-binding domain superfamily/Winged helix DNA-binding domain"/>
    <property type="match status" value="1"/>
</dbReference>
<name>A0A6G1XBN6_9BACI</name>
<evidence type="ECO:0000259" key="4">
    <source>
        <dbReference type="PROSITE" id="PS51000"/>
    </source>
</evidence>
<proteinExistence type="predicted"/>
<dbReference type="Pfam" id="PF00455">
    <property type="entry name" value="DeoRC"/>
    <property type="match status" value="1"/>
</dbReference>
<evidence type="ECO:0000256" key="2">
    <source>
        <dbReference type="ARBA" id="ARBA00023125"/>
    </source>
</evidence>
<keyword evidence="1" id="KW-0805">Transcription regulation</keyword>
<dbReference type="OrthoDB" id="9797223at2"/>
<dbReference type="PANTHER" id="PTHR30363">
    <property type="entry name" value="HTH-TYPE TRANSCRIPTIONAL REGULATOR SRLR-RELATED"/>
    <property type="match status" value="1"/>
</dbReference>
<dbReference type="InterPro" id="IPR001034">
    <property type="entry name" value="DeoR_HTH"/>
</dbReference>
<dbReference type="SMART" id="SM00420">
    <property type="entry name" value="HTH_DEOR"/>
    <property type="match status" value="1"/>
</dbReference>
<gene>
    <name evidence="5" type="ORF">GH754_18910</name>
</gene>
<dbReference type="Pfam" id="PF08220">
    <property type="entry name" value="HTH_DeoR"/>
    <property type="match status" value="1"/>
</dbReference>
<dbReference type="GO" id="GO:0003677">
    <property type="term" value="F:DNA binding"/>
    <property type="evidence" value="ECO:0007669"/>
    <property type="project" value="UniProtKB-KW"/>
</dbReference>
<dbReference type="InterPro" id="IPR050313">
    <property type="entry name" value="Carb_Metab_HTH_regulators"/>
</dbReference>
<sequence length="250" mass="27965">MLTTERHEMILNLLKEKQIVTIQEITDVTDASESTIRRDLTELEKRGDLERVHGGARFNERKVQEYSISEKESQNLQEKIEIAKYAASLVKDGDCIFLDAGTTTIQLIPFLQHKDVIVVTNGLPHIDLLTKHGITSYVTGGLIKAKTGALIGPQAIKSLNDFCFDLCFLGVNGFHYEFGYNTPDPEEAHIKQTAHKLAKVSYVLADHSKHKKVSFSKIFDLAKARLITSNLPKNEVETLSEITDIKGLST</sequence>
<dbReference type="AlphaFoldDB" id="A0A6G1XBN6"/>
<dbReference type="SUPFAM" id="SSF46785">
    <property type="entry name" value="Winged helix' DNA-binding domain"/>
    <property type="match status" value="1"/>
</dbReference>
<keyword evidence="2" id="KW-0238">DNA-binding</keyword>
<dbReference type="SMART" id="SM01134">
    <property type="entry name" value="DeoRC"/>
    <property type="match status" value="1"/>
</dbReference>
<dbReference type="Proteomes" id="UP000480185">
    <property type="component" value="Unassembled WGS sequence"/>
</dbReference>
<dbReference type="PROSITE" id="PS00894">
    <property type="entry name" value="HTH_DEOR_1"/>
    <property type="match status" value="1"/>
</dbReference>
<dbReference type="InterPro" id="IPR036388">
    <property type="entry name" value="WH-like_DNA-bd_sf"/>
</dbReference>
<dbReference type="RefSeq" id="WP_153730203.1">
    <property type="nucleotide sequence ID" value="NZ_WJNH01000020.1"/>
</dbReference>
<comment type="caution">
    <text evidence="5">The sequence shown here is derived from an EMBL/GenBank/DDBJ whole genome shotgun (WGS) entry which is preliminary data.</text>
</comment>
<keyword evidence="3" id="KW-0804">Transcription</keyword>
<dbReference type="PANTHER" id="PTHR30363:SF56">
    <property type="entry name" value="TRANSCRIPTIONAL REGULATOR, DEOR FAMILY"/>
    <property type="match status" value="1"/>
</dbReference>
<evidence type="ECO:0000313" key="6">
    <source>
        <dbReference type="Proteomes" id="UP000480185"/>
    </source>
</evidence>
<dbReference type="SUPFAM" id="SSF100950">
    <property type="entry name" value="NagB/RpiA/CoA transferase-like"/>
    <property type="match status" value="1"/>
</dbReference>
<evidence type="ECO:0000256" key="1">
    <source>
        <dbReference type="ARBA" id="ARBA00023015"/>
    </source>
</evidence>
<dbReference type="InterPro" id="IPR018356">
    <property type="entry name" value="Tscrpt_reg_HTH_DeoR_CS"/>
</dbReference>
<dbReference type="GO" id="GO:0003700">
    <property type="term" value="F:DNA-binding transcription factor activity"/>
    <property type="evidence" value="ECO:0007669"/>
    <property type="project" value="InterPro"/>
</dbReference>
<feature type="domain" description="HTH deoR-type" evidence="4">
    <location>
        <begin position="3"/>
        <end position="58"/>
    </location>
</feature>
<accession>A0A6G1XBN6</accession>
<reference evidence="5 6" key="1">
    <citation type="submission" date="2019-11" db="EMBL/GenBank/DDBJ databases">
        <authorList>
            <person name="Li J."/>
        </authorList>
    </citation>
    <scope>NUCLEOTIDE SEQUENCE [LARGE SCALE GENOMIC DNA]</scope>
    <source>
        <strain evidence="5 6">J4</strain>
    </source>
</reference>
<dbReference type="InterPro" id="IPR036390">
    <property type="entry name" value="WH_DNA-bd_sf"/>
</dbReference>
<dbReference type="InterPro" id="IPR037171">
    <property type="entry name" value="NagB/RpiA_transferase-like"/>
</dbReference>